<feature type="transmembrane region" description="Helical" evidence="1">
    <location>
        <begin position="91"/>
        <end position="110"/>
    </location>
</feature>
<proteinExistence type="predicted"/>
<name>A0ABU5RJV5_9PSEU</name>
<evidence type="ECO:0000256" key="1">
    <source>
        <dbReference type="SAM" id="Phobius"/>
    </source>
</evidence>
<protein>
    <recommendedName>
        <fullName evidence="4">DUF3592 domain-containing protein</fullName>
    </recommendedName>
</protein>
<accession>A0ABU5RJV5</accession>
<feature type="transmembrane region" description="Helical" evidence="1">
    <location>
        <begin position="122"/>
        <end position="142"/>
    </location>
</feature>
<reference evidence="2 3" key="1">
    <citation type="submission" date="2023-12" db="EMBL/GenBank/DDBJ databases">
        <title>Amycolatopsis sp. V23-08.</title>
        <authorList>
            <person name="Somphong A."/>
        </authorList>
    </citation>
    <scope>NUCLEOTIDE SEQUENCE [LARGE SCALE GENOMIC DNA]</scope>
    <source>
        <strain evidence="2 3">V23-08</strain>
    </source>
</reference>
<organism evidence="2 3">
    <name type="scientific">Amycolatopsis heterodermiae</name>
    <dbReference type="NCBI Taxonomy" id="3110235"/>
    <lineage>
        <taxon>Bacteria</taxon>
        <taxon>Bacillati</taxon>
        <taxon>Actinomycetota</taxon>
        <taxon>Actinomycetes</taxon>
        <taxon>Pseudonocardiales</taxon>
        <taxon>Pseudonocardiaceae</taxon>
        <taxon>Amycolatopsis</taxon>
    </lineage>
</organism>
<evidence type="ECO:0000313" key="2">
    <source>
        <dbReference type="EMBL" id="MEA5366468.1"/>
    </source>
</evidence>
<evidence type="ECO:0000313" key="3">
    <source>
        <dbReference type="Proteomes" id="UP001304298"/>
    </source>
</evidence>
<keyword evidence="3" id="KW-1185">Reference proteome</keyword>
<comment type="caution">
    <text evidence="2">The sequence shown here is derived from an EMBL/GenBank/DDBJ whole genome shotgun (WGS) entry which is preliminary data.</text>
</comment>
<gene>
    <name evidence="2" type="ORF">VA596_43545</name>
</gene>
<dbReference type="Proteomes" id="UP001304298">
    <property type="component" value="Unassembled WGS sequence"/>
</dbReference>
<dbReference type="RefSeq" id="WP_323335714.1">
    <property type="nucleotide sequence ID" value="NZ_JAYFSI010000015.1"/>
</dbReference>
<feature type="transmembrane region" description="Helical" evidence="1">
    <location>
        <begin position="220"/>
        <end position="239"/>
    </location>
</feature>
<keyword evidence="1" id="KW-0472">Membrane</keyword>
<keyword evidence="1" id="KW-1133">Transmembrane helix</keyword>
<dbReference type="EMBL" id="JAYFSI010000015">
    <property type="protein sequence ID" value="MEA5366468.1"/>
    <property type="molecule type" value="Genomic_DNA"/>
</dbReference>
<keyword evidence="1" id="KW-0812">Transmembrane</keyword>
<evidence type="ECO:0008006" key="4">
    <source>
        <dbReference type="Google" id="ProtNLM"/>
    </source>
</evidence>
<sequence length="243" mass="25902">MAGAIEAIAGAAWLSLRRWSARGVRRYRVTAVRPLPAVFRVSPVAGTVVDDVSGVERELLRTTVPVLVDDVVRCGPAGGGRVRLLPTPRTALPAAFAVRGVLLVAFGLAAGRLGLGPDVTASYLFVAWMFTLFGALSAGIAAGRLRFAALAREIEGDVVDERRWLNRAPSEPKVRYTVYGRTRSAWAGRYTFVSPRVGKTVAVLLDPRAEASVRRVGGSFGIYQFLGALAGLLGVLQFLNALG</sequence>